<feature type="compositionally biased region" description="Pro residues" evidence="9">
    <location>
        <begin position="453"/>
        <end position="462"/>
    </location>
</feature>
<dbReference type="SMART" id="SM00765">
    <property type="entry name" value="MANEC"/>
    <property type="match status" value="1"/>
</dbReference>
<evidence type="ECO:0000256" key="10">
    <source>
        <dbReference type="SAM" id="Phobius"/>
    </source>
</evidence>
<feature type="compositionally biased region" description="Low complexity" evidence="9">
    <location>
        <begin position="157"/>
        <end position="183"/>
    </location>
</feature>
<dbReference type="InterPro" id="IPR013980">
    <property type="entry name" value="MANSC_dom"/>
</dbReference>
<dbReference type="InterPro" id="IPR036055">
    <property type="entry name" value="LDL_receptor-like_sf"/>
</dbReference>
<evidence type="ECO:0000256" key="8">
    <source>
        <dbReference type="PROSITE-ProRule" id="PRU00124"/>
    </source>
</evidence>
<feature type="chain" id="PRO_5042538350" evidence="11">
    <location>
        <begin position="18"/>
        <end position="571"/>
    </location>
</feature>
<evidence type="ECO:0000259" key="12">
    <source>
        <dbReference type="PROSITE" id="PS50986"/>
    </source>
</evidence>
<feature type="region of interest" description="Disordered" evidence="9">
    <location>
        <begin position="371"/>
        <end position="490"/>
    </location>
</feature>
<name>A0AAJ7SIT5_9ACAR</name>
<feature type="domain" description="MANSC" evidence="12">
    <location>
        <begin position="50"/>
        <end position="126"/>
    </location>
</feature>
<dbReference type="SUPFAM" id="SSF57424">
    <property type="entry name" value="LDL receptor-like module"/>
    <property type="match status" value="1"/>
</dbReference>
<dbReference type="PROSITE" id="PS01209">
    <property type="entry name" value="LDLRA_1"/>
    <property type="match status" value="1"/>
</dbReference>
<feature type="region of interest" description="Disordered" evidence="9">
    <location>
        <begin position="144"/>
        <end position="186"/>
    </location>
</feature>
<dbReference type="PANTHER" id="PTHR46876">
    <property type="entry name" value="LOW-DENSITY LIPOPROTEIN RECEPTOR-RELATED PROTEIN 11"/>
    <property type="match status" value="1"/>
</dbReference>
<dbReference type="GeneID" id="108864905"/>
<dbReference type="PROSITE" id="PS50068">
    <property type="entry name" value="LDLRA_2"/>
    <property type="match status" value="1"/>
</dbReference>
<evidence type="ECO:0000313" key="13">
    <source>
        <dbReference type="Proteomes" id="UP000694867"/>
    </source>
</evidence>
<feature type="region of interest" description="Disordered" evidence="9">
    <location>
        <begin position="304"/>
        <end position="342"/>
    </location>
</feature>
<feature type="transmembrane region" description="Helical" evidence="10">
    <location>
        <begin position="514"/>
        <end position="536"/>
    </location>
</feature>
<feature type="compositionally biased region" description="Polar residues" evidence="9">
    <location>
        <begin position="312"/>
        <end position="325"/>
    </location>
</feature>
<keyword evidence="2 10" id="KW-0812">Transmembrane</keyword>
<gene>
    <name evidence="14" type="primary">LOC108864905</name>
</gene>
<keyword evidence="6" id="KW-1015">Disulfide bond</keyword>
<dbReference type="CDD" id="cd00112">
    <property type="entry name" value="LDLa"/>
    <property type="match status" value="1"/>
</dbReference>
<evidence type="ECO:0000256" key="7">
    <source>
        <dbReference type="ARBA" id="ARBA00023180"/>
    </source>
</evidence>
<dbReference type="PANTHER" id="PTHR46876:SF1">
    <property type="entry name" value="LOW-DENSITY LIPOPROTEIN RECEPTOR-RELATED PROTEIN 11"/>
    <property type="match status" value="1"/>
</dbReference>
<evidence type="ECO:0000256" key="9">
    <source>
        <dbReference type="SAM" id="MobiDB-lite"/>
    </source>
</evidence>
<dbReference type="Gene3D" id="4.10.400.10">
    <property type="entry name" value="Low-density Lipoprotein Receptor"/>
    <property type="match status" value="1"/>
</dbReference>
<proteinExistence type="predicted"/>
<keyword evidence="7" id="KW-0325">Glycoprotein</keyword>
<dbReference type="SMART" id="SM00192">
    <property type="entry name" value="LDLa"/>
    <property type="match status" value="1"/>
</dbReference>
<dbReference type="InterPro" id="IPR023415">
    <property type="entry name" value="LDLR_class-A_CS"/>
</dbReference>
<comment type="subcellular location">
    <subcellularLocation>
        <location evidence="1">Membrane</location>
        <topology evidence="1">Single-pass type I membrane protein</topology>
    </subcellularLocation>
</comment>
<keyword evidence="4 10" id="KW-1133">Transmembrane helix</keyword>
<evidence type="ECO:0000256" key="4">
    <source>
        <dbReference type="ARBA" id="ARBA00022989"/>
    </source>
</evidence>
<dbReference type="PROSITE" id="PS50986">
    <property type="entry name" value="MANSC"/>
    <property type="match status" value="1"/>
</dbReference>
<feature type="signal peptide" evidence="11">
    <location>
        <begin position="1"/>
        <end position="17"/>
    </location>
</feature>
<keyword evidence="5 10" id="KW-0472">Membrane</keyword>
<dbReference type="GO" id="GO:0016020">
    <property type="term" value="C:membrane"/>
    <property type="evidence" value="ECO:0007669"/>
    <property type="project" value="UniProtKB-SubCell"/>
</dbReference>
<evidence type="ECO:0000256" key="5">
    <source>
        <dbReference type="ARBA" id="ARBA00023136"/>
    </source>
</evidence>
<comment type="caution">
    <text evidence="8">Lacks conserved residue(s) required for the propagation of feature annotation.</text>
</comment>
<evidence type="ECO:0000256" key="2">
    <source>
        <dbReference type="ARBA" id="ARBA00022692"/>
    </source>
</evidence>
<dbReference type="Pfam" id="PF00057">
    <property type="entry name" value="Ldl_recept_a"/>
    <property type="match status" value="1"/>
</dbReference>
<evidence type="ECO:0000313" key="14">
    <source>
        <dbReference type="RefSeq" id="XP_028968683.1"/>
    </source>
</evidence>
<organism evidence="13 14">
    <name type="scientific">Galendromus occidentalis</name>
    <name type="common">western predatory mite</name>
    <dbReference type="NCBI Taxonomy" id="34638"/>
    <lineage>
        <taxon>Eukaryota</taxon>
        <taxon>Metazoa</taxon>
        <taxon>Ecdysozoa</taxon>
        <taxon>Arthropoda</taxon>
        <taxon>Chelicerata</taxon>
        <taxon>Arachnida</taxon>
        <taxon>Acari</taxon>
        <taxon>Parasitiformes</taxon>
        <taxon>Mesostigmata</taxon>
        <taxon>Gamasina</taxon>
        <taxon>Phytoseioidea</taxon>
        <taxon>Phytoseiidae</taxon>
        <taxon>Typhlodrominae</taxon>
        <taxon>Galendromus</taxon>
    </lineage>
</organism>
<dbReference type="Proteomes" id="UP000694867">
    <property type="component" value="Unplaced"/>
</dbReference>
<accession>A0AAJ7SIT5</accession>
<protein>
    <submittedName>
        <fullName evidence="14">Uncharacterized protein LOC108864905</fullName>
    </submittedName>
</protein>
<keyword evidence="13" id="KW-1185">Reference proteome</keyword>
<evidence type="ECO:0000256" key="6">
    <source>
        <dbReference type="ARBA" id="ARBA00023157"/>
    </source>
</evidence>
<keyword evidence="3 11" id="KW-0732">Signal</keyword>
<dbReference type="RefSeq" id="XP_028968683.1">
    <property type="nucleotide sequence ID" value="XM_029112850.1"/>
</dbReference>
<reference evidence="14" key="1">
    <citation type="submission" date="2025-08" db="UniProtKB">
        <authorList>
            <consortium name="RefSeq"/>
        </authorList>
    </citation>
    <scope>IDENTIFICATION</scope>
</reference>
<feature type="compositionally biased region" description="Polar residues" evidence="9">
    <location>
        <begin position="467"/>
        <end position="478"/>
    </location>
</feature>
<dbReference type="KEGG" id="goe:108864905"/>
<dbReference type="AlphaFoldDB" id="A0AAJ7SIT5"/>
<dbReference type="InterPro" id="IPR011106">
    <property type="entry name" value="MANSC_N"/>
</dbReference>
<sequence length="571" mass="63796">MKVFFFVLTLATSPIVAQEDESQRLKRLNPYGLLPSRSYNIQSILDSFEVEPNTIIRTADSINAGARYLNESQKRSSAECSLFCYDFSDCNAAVFEEKNSGACYLFDCGTNGRLCRFTTHSAYTVSRLTTRSRHENELVSLKHAGHGHDGDAIKPLSTTPSSTTTSSTTTTTTSTTTTTTTTTRKPGLSHCDEHQFKCANSSECIAIYDVCNGIPQCSDGSDEAETLDCHARDGRQMAKQVDIGDQLVYDIIRPVIQEKLQEKEDSVFRRPGVYEETRSREYPQFRNDIYRNQQQLSNDYADSYASGRRYPQQPSGIYPQQNEYQSRYEESQPYGTGYYASSNGLQRNNFDAGQDFQSNYVPAYSREQNVRNLLDRRPDAVSQDKITFGKPRYSPSGHMYPQGLESEKQLQLAKSRDTLASIPAEPSKLDTPQNIGSYEPKPRRRPGNFMDEQPPPPPPQAPQQPQISQHPVQASSPPATRKPEPNPPEKQIANMHISVTQVETKGVSSSTSGAVVGLALGISMSALFLLVIGCRLNMRRKLLRWRGGSKKGLSLLAPEDDEDYLVNGMYL</sequence>
<evidence type="ECO:0000256" key="3">
    <source>
        <dbReference type="ARBA" id="ARBA00022729"/>
    </source>
</evidence>
<evidence type="ECO:0000256" key="11">
    <source>
        <dbReference type="SAM" id="SignalP"/>
    </source>
</evidence>
<dbReference type="Pfam" id="PF07502">
    <property type="entry name" value="MANEC"/>
    <property type="match status" value="1"/>
</dbReference>
<evidence type="ECO:0000256" key="1">
    <source>
        <dbReference type="ARBA" id="ARBA00004479"/>
    </source>
</evidence>
<dbReference type="InterPro" id="IPR002172">
    <property type="entry name" value="LDrepeatLR_classA_rpt"/>
</dbReference>